<dbReference type="RefSeq" id="WP_034771457.1">
    <property type="nucleotide sequence ID" value="NZ_CCRF01000066.1"/>
</dbReference>
<dbReference type="AlphaFoldDB" id="A0A090J0J1"/>
<dbReference type="Proteomes" id="UP000040576">
    <property type="component" value="Unassembled WGS sequence"/>
</dbReference>
<proteinExistence type="predicted"/>
<reference evidence="1 2" key="1">
    <citation type="submission" date="2014-07" db="EMBL/GenBank/DDBJ databases">
        <authorList>
            <person name="Wibberg Daniel"/>
        </authorList>
    </citation>
    <scope>NUCLEOTIDE SEQUENCE [LARGE SCALE GENOMIC DNA]</scope>
</reference>
<evidence type="ECO:0008006" key="3">
    <source>
        <dbReference type="Google" id="ProtNLM"/>
    </source>
</evidence>
<evidence type="ECO:0000313" key="2">
    <source>
        <dbReference type="Proteomes" id="UP000040576"/>
    </source>
</evidence>
<dbReference type="Pfam" id="PF11104">
    <property type="entry name" value="PilM_2"/>
    <property type="match status" value="1"/>
</dbReference>
<name>A0A090J0J1_9BACI</name>
<dbReference type="Gene3D" id="3.30.420.40">
    <property type="match status" value="2"/>
</dbReference>
<protein>
    <recommendedName>
        <fullName evidence="3">Pilus assembly protein PilM</fullName>
    </recommendedName>
</protein>
<gene>
    <name evidence="1" type="ORF">BT1A1_2368</name>
</gene>
<organism evidence="1 2">
    <name type="scientific">Caldibacillus thermoamylovorans</name>
    <dbReference type="NCBI Taxonomy" id="35841"/>
    <lineage>
        <taxon>Bacteria</taxon>
        <taxon>Bacillati</taxon>
        <taxon>Bacillota</taxon>
        <taxon>Bacilli</taxon>
        <taxon>Bacillales</taxon>
        <taxon>Bacillaceae</taxon>
        <taxon>Caldibacillus</taxon>
    </lineage>
</organism>
<sequence length="333" mass="38600">MLNIFSNKKSINFVIDDYAIRMVDYPGGGLTKVKNLKEKAIPDGLLEHGRVLDEMEFYAFLKDVVQDWGIKHRNVRFYVPDSLMIMKKVEFSAQLNDEDVKGHFYMELGRTLYLPFDNPIFDVYPLPQADPSNSQREGLLFAVPEEELNKYTAIFEDAGLKPVVADIRSIGVYRYYRSMQNHFDEETAILFFELNLNSIMISIFSENRPEFLRFLDLEISLKDWRCDVQKDSSLKWIFNGDEEVFYGLLDDQMIELERMMNFYRYSLHKGEKSVSKIILLGDFPRLDIIVKKIAASVPIPVEILEAYLSPAKTDKVDRVFIPALGLALKGEVK</sequence>
<keyword evidence="2" id="KW-1185">Reference proteome</keyword>
<dbReference type="EMBL" id="CCRF01000066">
    <property type="protein sequence ID" value="CEE02188.1"/>
    <property type="molecule type" value="Genomic_DNA"/>
</dbReference>
<accession>A0A090J0J1</accession>
<dbReference type="Gene3D" id="3.30.1490.300">
    <property type="match status" value="1"/>
</dbReference>
<evidence type="ECO:0000313" key="1">
    <source>
        <dbReference type="EMBL" id="CEE02188.1"/>
    </source>
</evidence>
<dbReference type="InterPro" id="IPR005883">
    <property type="entry name" value="PilM"/>
</dbReference>